<dbReference type="EMBL" id="JANFAV010000006">
    <property type="protein sequence ID" value="MCW6535307.1"/>
    <property type="molecule type" value="Genomic_DNA"/>
</dbReference>
<evidence type="ECO:0000313" key="10">
    <source>
        <dbReference type="Proteomes" id="UP001165565"/>
    </source>
</evidence>
<feature type="transmembrane region" description="Helical" evidence="8">
    <location>
        <begin position="12"/>
        <end position="31"/>
    </location>
</feature>
<dbReference type="RefSeq" id="WP_265268949.1">
    <property type="nucleotide sequence ID" value="NZ_JANFAV010000006.1"/>
</dbReference>
<keyword evidence="5 8" id="KW-0812">Transmembrane</keyword>
<keyword evidence="7 8" id="KW-0472">Membrane</keyword>
<protein>
    <recommendedName>
        <fullName evidence="11">Glycosyltransferase RgtA/B/C/D-like domain-containing protein</fullName>
    </recommendedName>
</protein>
<dbReference type="PANTHER" id="PTHR33908:SF11">
    <property type="entry name" value="MEMBRANE PROTEIN"/>
    <property type="match status" value="1"/>
</dbReference>
<evidence type="ECO:0000256" key="2">
    <source>
        <dbReference type="ARBA" id="ARBA00022475"/>
    </source>
</evidence>
<dbReference type="InterPro" id="IPR050297">
    <property type="entry name" value="LipidA_mod_glycosyltrf_83"/>
</dbReference>
<evidence type="ECO:0000256" key="7">
    <source>
        <dbReference type="ARBA" id="ARBA00023136"/>
    </source>
</evidence>
<evidence type="ECO:0000256" key="8">
    <source>
        <dbReference type="SAM" id="Phobius"/>
    </source>
</evidence>
<evidence type="ECO:0000256" key="6">
    <source>
        <dbReference type="ARBA" id="ARBA00022989"/>
    </source>
</evidence>
<feature type="transmembrane region" description="Helical" evidence="8">
    <location>
        <begin position="290"/>
        <end position="309"/>
    </location>
</feature>
<feature type="transmembrane region" description="Helical" evidence="8">
    <location>
        <begin position="195"/>
        <end position="217"/>
    </location>
</feature>
<name>A0AA42CQT2_9SPHN</name>
<accession>A0AA42CQT2</accession>
<feature type="transmembrane region" description="Helical" evidence="8">
    <location>
        <begin position="315"/>
        <end position="333"/>
    </location>
</feature>
<dbReference type="GO" id="GO:0005886">
    <property type="term" value="C:plasma membrane"/>
    <property type="evidence" value="ECO:0007669"/>
    <property type="project" value="UniProtKB-SubCell"/>
</dbReference>
<dbReference type="GO" id="GO:0016763">
    <property type="term" value="F:pentosyltransferase activity"/>
    <property type="evidence" value="ECO:0007669"/>
    <property type="project" value="TreeGrafter"/>
</dbReference>
<keyword evidence="3" id="KW-0328">Glycosyltransferase</keyword>
<evidence type="ECO:0000256" key="1">
    <source>
        <dbReference type="ARBA" id="ARBA00004651"/>
    </source>
</evidence>
<evidence type="ECO:0000313" key="9">
    <source>
        <dbReference type="EMBL" id="MCW6535307.1"/>
    </source>
</evidence>
<gene>
    <name evidence="9" type="ORF">NEE01_10990</name>
</gene>
<keyword evidence="10" id="KW-1185">Reference proteome</keyword>
<feature type="transmembrane region" description="Helical" evidence="8">
    <location>
        <begin position="64"/>
        <end position="97"/>
    </location>
</feature>
<evidence type="ECO:0000256" key="3">
    <source>
        <dbReference type="ARBA" id="ARBA00022676"/>
    </source>
</evidence>
<evidence type="ECO:0008006" key="11">
    <source>
        <dbReference type="Google" id="ProtNLM"/>
    </source>
</evidence>
<dbReference type="AlphaFoldDB" id="A0AA42CQT2"/>
<dbReference type="Proteomes" id="UP001165565">
    <property type="component" value="Unassembled WGS sequence"/>
</dbReference>
<comment type="caution">
    <text evidence="9">The sequence shown here is derived from an EMBL/GenBank/DDBJ whole genome shotgun (WGS) entry which is preliminary data.</text>
</comment>
<feature type="transmembrane region" description="Helical" evidence="8">
    <location>
        <begin position="254"/>
        <end position="278"/>
    </location>
</feature>
<dbReference type="GO" id="GO:0009103">
    <property type="term" value="P:lipopolysaccharide biosynthetic process"/>
    <property type="evidence" value="ECO:0007669"/>
    <property type="project" value="UniProtKB-ARBA"/>
</dbReference>
<organism evidence="9 10">
    <name type="scientific">Sphingomonas lycopersici</name>
    <dbReference type="NCBI Taxonomy" id="2951807"/>
    <lineage>
        <taxon>Bacteria</taxon>
        <taxon>Pseudomonadati</taxon>
        <taxon>Pseudomonadota</taxon>
        <taxon>Alphaproteobacteria</taxon>
        <taxon>Sphingomonadales</taxon>
        <taxon>Sphingomonadaceae</taxon>
        <taxon>Sphingomonas</taxon>
    </lineage>
</organism>
<feature type="transmembrane region" description="Helical" evidence="8">
    <location>
        <begin position="109"/>
        <end position="128"/>
    </location>
</feature>
<keyword evidence="6 8" id="KW-1133">Transmembrane helix</keyword>
<sequence length="473" mass="49387">MTSAGLRHNRLWPALLIAAAMLAVWVGWVGFEASDDSLYYAGADAWLRHPPSAGVDHWTTRFPLVLAFAGVLGIVGRSFAAFAVTGLLFYAIFVALVGRYARGIGGARAGWIAALLIATLPVVVANATTAGIDLVEASALIAGAMLLGGARAGIGRGFAAGLCFGIAILCRETSLLPLAVFAPLFLIGRPVPRRVLFAAGIGIMLVLGVEAAFQYALTGDPLRRYAIAFHHDEHIDRAANAEGNFLLWPPIDPLLVLLVNDDFGLLFWLAGIALALGATRGLGEGARRRLIVLAAMAASGFVLIGALYTKLVLNPRYFMLAAVAATLVLAVWLDRLPARWRIGLLAAIVASDLILMGAGNAHPHWQAEALVAAARAHPGEIVAGAPADVRRAEIPIAFGQLHNIRATPAAPGGLAVAPADAAPAGTIVARYPPPPTRLGSLIRALGLAPLVPPAIAHRLFAPGTEIVLVRTRG</sequence>
<proteinExistence type="predicted"/>
<comment type="subcellular location">
    <subcellularLocation>
        <location evidence="1">Cell membrane</location>
        <topology evidence="1">Multi-pass membrane protein</topology>
    </subcellularLocation>
</comment>
<evidence type="ECO:0000256" key="5">
    <source>
        <dbReference type="ARBA" id="ARBA00022692"/>
    </source>
</evidence>
<evidence type="ECO:0000256" key="4">
    <source>
        <dbReference type="ARBA" id="ARBA00022679"/>
    </source>
</evidence>
<keyword evidence="2" id="KW-1003">Cell membrane</keyword>
<feature type="transmembrane region" description="Helical" evidence="8">
    <location>
        <begin position="158"/>
        <end position="188"/>
    </location>
</feature>
<reference evidence="9" key="1">
    <citation type="submission" date="2022-06" db="EMBL/GenBank/DDBJ databases">
        <title>Sphingomonas sp. nov. isolated from rhizosphere soil of tomato.</title>
        <authorList>
            <person name="Dong H."/>
            <person name="Gao R."/>
        </authorList>
    </citation>
    <scope>NUCLEOTIDE SEQUENCE</scope>
    <source>
        <strain evidence="9">MMSM24</strain>
    </source>
</reference>
<keyword evidence="4" id="KW-0808">Transferase</keyword>
<dbReference type="PANTHER" id="PTHR33908">
    <property type="entry name" value="MANNOSYLTRANSFERASE YKCB-RELATED"/>
    <property type="match status" value="1"/>
</dbReference>